<accession>A0ABV4WVD9</accession>
<evidence type="ECO:0000313" key="2">
    <source>
        <dbReference type="Proteomes" id="UP001576780"/>
    </source>
</evidence>
<gene>
    <name evidence="1" type="ORF">ACE1CA_31700</name>
</gene>
<reference evidence="1 2" key="1">
    <citation type="submission" date="2024-09" db="EMBL/GenBank/DDBJ databases">
        <title>Floridaenema gen nov. (Aerosakkonemataceae, Aerosakkonematales ord. nov., Cyanobacteria) from benthic tropical and subtropical fresh waters, with the description of four new species.</title>
        <authorList>
            <person name="Moretto J.A."/>
            <person name="Berthold D.E."/>
            <person name="Lefler F.W."/>
            <person name="Huang I.-S."/>
            <person name="Laughinghouse H. IV."/>
        </authorList>
    </citation>
    <scope>NUCLEOTIDE SEQUENCE [LARGE SCALE GENOMIC DNA]</scope>
    <source>
        <strain evidence="1 2">BLCC-F167</strain>
    </source>
</reference>
<dbReference type="RefSeq" id="WP_413281368.1">
    <property type="nucleotide sequence ID" value="NZ_JBHFNT010000292.1"/>
</dbReference>
<keyword evidence="2" id="KW-1185">Reference proteome</keyword>
<name>A0ABV4WVD9_9CYAN</name>
<evidence type="ECO:0008006" key="3">
    <source>
        <dbReference type="Google" id="ProtNLM"/>
    </source>
</evidence>
<comment type="caution">
    <text evidence="1">The sequence shown here is derived from an EMBL/GenBank/DDBJ whole genome shotgun (WGS) entry which is preliminary data.</text>
</comment>
<proteinExistence type="predicted"/>
<dbReference type="Proteomes" id="UP001576780">
    <property type="component" value="Unassembled WGS sequence"/>
</dbReference>
<dbReference type="EMBL" id="JBHFNT010000292">
    <property type="protein sequence ID" value="MFB2839080.1"/>
    <property type="molecule type" value="Genomic_DNA"/>
</dbReference>
<sequence length="167" mass="20023">MNTYQLNLNDNYSNFNFQSGEVFNKYQQKIMDILETILGARFRCYPELRLERICHRPENVWLPKEIWQFLVSSDLDITVIERGSHASRKAKLVVECQSHWHDSLEAQLRDRKKAKLLASVNVPLIYVRKIDSRYYRFYTPNEKQEVIYNIITQQEWAELEAFLLSFL</sequence>
<evidence type="ECO:0000313" key="1">
    <source>
        <dbReference type="EMBL" id="MFB2839080.1"/>
    </source>
</evidence>
<protein>
    <recommendedName>
        <fullName evidence="3">DUF2726 domain-containing protein</fullName>
    </recommendedName>
</protein>
<organism evidence="1 2">
    <name type="scientific">Floridaenema evergladense BLCC-F167</name>
    <dbReference type="NCBI Taxonomy" id="3153639"/>
    <lineage>
        <taxon>Bacteria</taxon>
        <taxon>Bacillati</taxon>
        <taxon>Cyanobacteriota</taxon>
        <taxon>Cyanophyceae</taxon>
        <taxon>Oscillatoriophycideae</taxon>
        <taxon>Aerosakkonematales</taxon>
        <taxon>Aerosakkonemataceae</taxon>
        <taxon>Floridanema</taxon>
        <taxon>Floridanema evergladense</taxon>
    </lineage>
</organism>